<sequence length="247" mass="25820">MAAMAGPDVRTTPDHSASRVPAFGWLLIAAGLFLTSALLQVIASLERWVTYAGARPDGSIENHLFDYDYPADPWENLGTTAQVYGVGLLLFALGILALARGASRDGGRATGLLVRVTAVSFALTGAHAVVSGVIGMPTPLQYLPVQLLLSAVGFIGLIVLGVCVARNSWPASVACVLLLGSTLPGLIFASIMIAPEIVGYQSHDTTPFTETIIAFPTAAAAFVLLVAAVISYQTRRPPRMTDATDGI</sequence>
<feature type="transmembrane region" description="Helical" evidence="1">
    <location>
        <begin position="81"/>
        <end position="100"/>
    </location>
</feature>
<keyword evidence="1" id="KW-0812">Transmembrane</keyword>
<feature type="transmembrane region" description="Helical" evidence="1">
    <location>
        <begin position="171"/>
        <end position="193"/>
    </location>
</feature>
<evidence type="ECO:0000313" key="3">
    <source>
        <dbReference type="Proteomes" id="UP000297447"/>
    </source>
</evidence>
<comment type="caution">
    <text evidence="2">The sequence shown here is derived from an EMBL/GenBank/DDBJ whole genome shotgun (WGS) entry which is preliminary data.</text>
</comment>
<dbReference type="OrthoDB" id="5126515at2"/>
<name>A0A4R8ZXS4_9MICO</name>
<keyword evidence="1" id="KW-1133">Transmembrane helix</keyword>
<accession>A0A4R8ZXS4</accession>
<evidence type="ECO:0000256" key="1">
    <source>
        <dbReference type="SAM" id="Phobius"/>
    </source>
</evidence>
<evidence type="ECO:0008006" key="4">
    <source>
        <dbReference type="Google" id="ProtNLM"/>
    </source>
</evidence>
<feature type="transmembrane region" description="Helical" evidence="1">
    <location>
        <begin position="112"/>
        <end position="136"/>
    </location>
</feature>
<proteinExistence type="predicted"/>
<dbReference type="AlphaFoldDB" id="A0A4R8ZXS4"/>
<feature type="transmembrane region" description="Helical" evidence="1">
    <location>
        <begin position="142"/>
        <end position="164"/>
    </location>
</feature>
<reference evidence="2 3" key="1">
    <citation type="submission" date="2019-03" db="EMBL/GenBank/DDBJ databases">
        <title>Genomics of glacier-inhabiting Cryobacterium strains.</title>
        <authorList>
            <person name="Liu Q."/>
            <person name="Xin Y.-H."/>
        </authorList>
    </citation>
    <scope>NUCLEOTIDE SEQUENCE [LARGE SCALE GENOMIC DNA]</scope>
    <source>
        <strain evidence="2 3">Hh14</strain>
    </source>
</reference>
<gene>
    <name evidence="2" type="ORF">E3T55_13395</name>
</gene>
<dbReference type="RefSeq" id="WP_134520075.1">
    <property type="nucleotide sequence ID" value="NZ_SOHE01000055.1"/>
</dbReference>
<dbReference type="EMBL" id="SOHE01000055">
    <property type="protein sequence ID" value="TFD48476.1"/>
    <property type="molecule type" value="Genomic_DNA"/>
</dbReference>
<protein>
    <recommendedName>
        <fullName evidence="4">DUF998 domain-containing protein</fullName>
    </recommendedName>
</protein>
<keyword evidence="1" id="KW-0472">Membrane</keyword>
<feature type="transmembrane region" description="Helical" evidence="1">
    <location>
        <begin position="20"/>
        <end position="43"/>
    </location>
</feature>
<organism evidence="2 3">
    <name type="scientific">Cryobacterium frigoriphilum</name>
    <dbReference type="NCBI Taxonomy" id="1259150"/>
    <lineage>
        <taxon>Bacteria</taxon>
        <taxon>Bacillati</taxon>
        <taxon>Actinomycetota</taxon>
        <taxon>Actinomycetes</taxon>
        <taxon>Micrococcales</taxon>
        <taxon>Microbacteriaceae</taxon>
        <taxon>Cryobacterium</taxon>
    </lineage>
</organism>
<feature type="transmembrane region" description="Helical" evidence="1">
    <location>
        <begin position="213"/>
        <end position="232"/>
    </location>
</feature>
<dbReference type="Proteomes" id="UP000297447">
    <property type="component" value="Unassembled WGS sequence"/>
</dbReference>
<keyword evidence="3" id="KW-1185">Reference proteome</keyword>
<evidence type="ECO:0000313" key="2">
    <source>
        <dbReference type="EMBL" id="TFD48476.1"/>
    </source>
</evidence>